<reference evidence="3" key="1">
    <citation type="submission" date="2015-10" db="EMBL/GenBank/DDBJ databases">
        <authorList>
            <person name="Lehtovirta-Morley L.E."/>
            <person name="Vieille C."/>
        </authorList>
    </citation>
    <scope>NUCLEOTIDE SEQUENCE [LARGE SCALE GENOMIC DNA]</scope>
</reference>
<sequence length="167" mass="18737">MKIKERSKKKKHTGKIIALIIIAGIVAVGVYSYYHQKELEAQQWKWVVSGPFSINKNQYKLGENIFMIVSGLQPTEVGEIDVVDPKGDTYSKIPFNGTMKSNFKQFFKPQTERTLALCNATQLVGNWNIVFKGVPYKSIPFEIVNEYIPGEENGEGLAPVPKGLDPC</sequence>
<accession>A0A128A5P1</accession>
<evidence type="ECO:0000256" key="1">
    <source>
        <dbReference type="SAM" id="Phobius"/>
    </source>
</evidence>
<evidence type="ECO:0000313" key="3">
    <source>
        <dbReference type="Proteomes" id="UP000196239"/>
    </source>
</evidence>
<proteinExistence type="predicted"/>
<dbReference type="KEGG" id="ndv:NDEV_1913"/>
<protein>
    <submittedName>
        <fullName evidence="2">Uncharacterized protein</fullName>
    </submittedName>
</protein>
<keyword evidence="1" id="KW-0472">Membrane</keyword>
<name>A0A128A5P1_9ARCH</name>
<dbReference type="Proteomes" id="UP000196239">
    <property type="component" value="Chromosome 1"/>
</dbReference>
<keyword evidence="1" id="KW-0812">Transmembrane</keyword>
<evidence type="ECO:0000313" key="2">
    <source>
        <dbReference type="EMBL" id="CUR52675.1"/>
    </source>
</evidence>
<dbReference type="EMBL" id="LN890280">
    <property type="protein sequence ID" value="CUR52675.1"/>
    <property type="molecule type" value="Genomic_DNA"/>
</dbReference>
<organism evidence="2 3">
    <name type="scientific">Nitrosotalea devaniterrae</name>
    <dbReference type="NCBI Taxonomy" id="1078905"/>
    <lineage>
        <taxon>Archaea</taxon>
        <taxon>Nitrososphaerota</taxon>
        <taxon>Nitrososphaeria</taxon>
        <taxon>Nitrosotaleales</taxon>
        <taxon>Nitrosotaleaceae</taxon>
        <taxon>Nitrosotalea</taxon>
    </lineage>
</organism>
<keyword evidence="3" id="KW-1185">Reference proteome</keyword>
<dbReference type="AlphaFoldDB" id="A0A128A5P1"/>
<keyword evidence="1" id="KW-1133">Transmembrane helix</keyword>
<gene>
    <name evidence="2" type="ORF">NDEV_1913</name>
</gene>
<feature type="transmembrane region" description="Helical" evidence="1">
    <location>
        <begin position="12"/>
        <end position="34"/>
    </location>
</feature>